<evidence type="ECO:0000313" key="9">
    <source>
        <dbReference type="EnsemblPlants" id="Pp3c2_11310V3.1"/>
    </source>
</evidence>
<dbReference type="SUPFAM" id="SSF103473">
    <property type="entry name" value="MFS general substrate transporter"/>
    <property type="match status" value="1"/>
</dbReference>
<feature type="transmembrane region" description="Helical" evidence="7">
    <location>
        <begin position="50"/>
        <end position="71"/>
    </location>
</feature>
<keyword evidence="3" id="KW-0813">Transport</keyword>
<dbReference type="PANTHER" id="PTHR31585">
    <property type="entry name" value="FOLATE-BIOPTERIN TRANSPORTER 1, CHLOROPLASTIC"/>
    <property type="match status" value="1"/>
</dbReference>
<dbReference type="EnsemblPlants" id="Pp3c2_11310V3.1">
    <property type="protein sequence ID" value="Pp3c2_11310V3.1"/>
    <property type="gene ID" value="Pp3c2_11310"/>
</dbReference>
<dbReference type="Gramene" id="Pp3c2_11310V3.2">
    <property type="protein sequence ID" value="Pp3c2_11310V3.2"/>
    <property type="gene ID" value="Pp3c2_11310"/>
</dbReference>
<dbReference type="InParanoid" id="A0A2K1L141"/>
<comment type="subcellular location">
    <subcellularLocation>
        <location evidence="1">Membrane</location>
        <topology evidence="1">Multi-pass membrane protein</topology>
    </subcellularLocation>
</comment>
<feature type="transmembrane region" description="Helical" evidence="7">
    <location>
        <begin position="77"/>
        <end position="106"/>
    </location>
</feature>
<dbReference type="GO" id="GO:0008517">
    <property type="term" value="F:folic acid transmembrane transporter activity"/>
    <property type="evidence" value="ECO:0000318"/>
    <property type="project" value="GO_Central"/>
</dbReference>
<evidence type="ECO:0000256" key="2">
    <source>
        <dbReference type="ARBA" id="ARBA00007015"/>
    </source>
</evidence>
<protein>
    <submittedName>
        <fullName evidence="8 9">Uncharacterized protein</fullName>
    </submittedName>
</protein>
<organism evidence="8">
    <name type="scientific">Physcomitrium patens</name>
    <name type="common">Spreading-leaved earth moss</name>
    <name type="synonym">Physcomitrella patens</name>
    <dbReference type="NCBI Taxonomy" id="3218"/>
    <lineage>
        <taxon>Eukaryota</taxon>
        <taxon>Viridiplantae</taxon>
        <taxon>Streptophyta</taxon>
        <taxon>Embryophyta</taxon>
        <taxon>Bryophyta</taxon>
        <taxon>Bryophytina</taxon>
        <taxon>Bryopsida</taxon>
        <taxon>Funariidae</taxon>
        <taxon>Funariales</taxon>
        <taxon>Funariaceae</taxon>
        <taxon>Physcomitrium</taxon>
    </lineage>
</organism>
<dbReference type="PANTHER" id="PTHR31585:SF0">
    <property type="entry name" value="FOLATE-BIOPTERIN TRANSPORTER 1, CHLOROPLASTIC"/>
    <property type="match status" value="1"/>
</dbReference>
<dbReference type="GO" id="GO:0098838">
    <property type="term" value="P:folate transmembrane transport"/>
    <property type="evidence" value="ECO:0000318"/>
    <property type="project" value="GO_Central"/>
</dbReference>
<evidence type="ECO:0000256" key="3">
    <source>
        <dbReference type="ARBA" id="ARBA00022448"/>
    </source>
</evidence>
<gene>
    <name evidence="8" type="ORF">PHYPA_002538</name>
</gene>
<keyword evidence="4 7" id="KW-0812">Transmembrane</keyword>
<dbReference type="Gramene" id="Pp3c2_11310V3.1">
    <property type="protein sequence ID" value="Pp3c2_11310V3.1"/>
    <property type="gene ID" value="Pp3c2_11310"/>
</dbReference>
<comment type="similarity">
    <text evidence="2">Belongs to the major facilitator superfamily. Folate-biopterin transporter (TC 2.A.71) family.</text>
</comment>
<dbReference type="PaxDb" id="3218-PP1S84_292V6.1"/>
<dbReference type="InterPro" id="IPR039309">
    <property type="entry name" value="BT1"/>
</dbReference>
<evidence type="ECO:0000256" key="4">
    <source>
        <dbReference type="ARBA" id="ARBA00022692"/>
    </source>
</evidence>
<reference evidence="9" key="3">
    <citation type="submission" date="2020-12" db="UniProtKB">
        <authorList>
            <consortium name="EnsemblPlants"/>
        </authorList>
    </citation>
    <scope>IDENTIFICATION</scope>
</reference>
<reference evidence="8 10" key="1">
    <citation type="journal article" date="2008" name="Science">
        <title>The Physcomitrella genome reveals evolutionary insights into the conquest of land by plants.</title>
        <authorList>
            <person name="Rensing S."/>
            <person name="Lang D."/>
            <person name="Zimmer A."/>
            <person name="Terry A."/>
            <person name="Salamov A."/>
            <person name="Shapiro H."/>
            <person name="Nishiyama T."/>
            <person name="Perroud P.-F."/>
            <person name="Lindquist E."/>
            <person name="Kamisugi Y."/>
            <person name="Tanahashi T."/>
            <person name="Sakakibara K."/>
            <person name="Fujita T."/>
            <person name="Oishi K."/>
            <person name="Shin-I T."/>
            <person name="Kuroki Y."/>
            <person name="Toyoda A."/>
            <person name="Suzuki Y."/>
            <person name="Hashimoto A."/>
            <person name="Yamaguchi K."/>
            <person name="Sugano A."/>
            <person name="Kohara Y."/>
            <person name="Fujiyama A."/>
            <person name="Anterola A."/>
            <person name="Aoki S."/>
            <person name="Ashton N."/>
            <person name="Barbazuk W.B."/>
            <person name="Barker E."/>
            <person name="Bennetzen J."/>
            <person name="Bezanilla M."/>
            <person name="Blankenship R."/>
            <person name="Cho S.H."/>
            <person name="Dutcher S."/>
            <person name="Estelle M."/>
            <person name="Fawcett J.A."/>
            <person name="Gundlach H."/>
            <person name="Hanada K."/>
            <person name="Heyl A."/>
            <person name="Hicks K.A."/>
            <person name="Hugh J."/>
            <person name="Lohr M."/>
            <person name="Mayer K."/>
            <person name="Melkozernov A."/>
            <person name="Murata T."/>
            <person name="Nelson D."/>
            <person name="Pils B."/>
            <person name="Prigge M."/>
            <person name="Reiss B."/>
            <person name="Renner T."/>
            <person name="Rombauts S."/>
            <person name="Rushton P."/>
            <person name="Sanderfoot A."/>
            <person name="Schween G."/>
            <person name="Shiu S.-H."/>
            <person name="Stueber K."/>
            <person name="Theodoulou F.L."/>
            <person name="Tu H."/>
            <person name="Van de Peer Y."/>
            <person name="Verrier P.J."/>
            <person name="Waters E."/>
            <person name="Wood A."/>
            <person name="Yang L."/>
            <person name="Cove D."/>
            <person name="Cuming A."/>
            <person name="Hasebe M."/>
            <person name="Lucas S."/>
            <person name="Mishler D.B."/>
            <person name="Reski R."/>
            <person name="Grigoriev I."/>
            <person name="Quatrano R.S."/>
            <person name="Boore J.L."/>
        </authorList>
    </citation>
    <scope>NUCLEOTIDE SEQUENCE [LARGE SCALE GENOMIC DNA]</scope>
    <source>
        <strain evidence="9 10">cv. Gransden 2004</strain>
    </source>
</reference>
<evidence type="ECO:0000313" key="8">
    <source>
        <dbReference type="EMBL" id="PNR59746.1"/>
    </source>
</evidence>
<dbReference type="EMBL" id="ABEU02000002">
    <property type="protein sequence ID" value="PNR59746.1"/>
    <property type="molecule type" value="Genomic_DNA"/>
</dbReference>
<dbReference type="InterPro" id="IPR036259">
    <property type="entry name" value="MFS_trans_sf"/>
</dbReference>
<dbReference type="AlphaFoldDB" id="A0A2K1L141"/>
<evidence type="ECO:0000256" key="7">
    <source>
        <dbReference type="SAM" id="Phobius"/>
    </source>
</evidence>
<dbReference type="GO" id="GO:0016020">
    <property type="term" value="C:membrane"/>
    <property type="evidence" value="ECO:0007669"/>
    <property type="project" value="UniProtKB-SubCell"/>
</dbReference>
<dbReference type="Pfam" id="PF03092">
    <property type="entry name" value="BT1"/>
    <property type="match status" value="1"/>
</dbReference>
<proteinExistence type="inferred from homology"/>
<evidence type="ECO:0000256" key="5">
    <source>
        <dbReference type="ARBA" id="ARBA00022989"/>
    </source>
</evidence>
<dbReference type="Proteomes" id="UP000006727">
    <property type="component" value="Chromosome 2"/>
</dbReference>
<dbReference type="STRING" id="3218.A0A2K1L141"/>
<keyword evidence="10" id="KW-1185">Reference proteome</keyword>
<dbReference type="EnsemblPlants" id="Pp3c2_11310V3.2">
    <property type="protein sequence ID" value="Pp3c2_11310V3.2"/>
    <property type="gene ID" value="Pp3c2_11310"/>
</dbReference>
<reference evidence="8 10" key="2">
    <citation type="journal article" date="2018" name="Plant J.">
        <title>The Physcomitrella patens chromosome-scale assembly reveals moss genome structure and evolution.</title>
        <authorList>
            <person name="Lang D."/>
            <person name="Ullrich K.K."/>
            <person name="Murat F."/>
            <person name="Fuchs J."/>
            <person name="Jenkins J."/>
            <person name="Haas F.B."/>
            <person name="Piednoel M."/>
            <person name="Gundlach H."/>
            <person name="Van Bel M."/>
            <person name="Meyberg R."/>
            <person name="Vives C."/>
            <person name="Morata J."/>
            <person name="Symeonidi A."/>
            <person name="Hiss M."/>
            <person name="Muchero W."/>
            <person name="Kamisugi Y."/>
            <person name="Saleh O."/>
            <person name="Blanc G."/>
            <person name="Decker E.L."/>
            <person name="van Gessel N."/>
            <person name="Grimwood J."/>
            <person name="Hayes R.D."/>
            <person name="Graham S.W."/>
            <person name="Gunter L.E."/>
            <person name="McDaniel S.F."/>
            <person name="Hoernstein S.N.W."/>
            <person name="Larsson A."/>
            <person name="Li F.W."/>
            <person name="Perroud P.F."/>
            <person name="Phillips J."/>
            <person name="Ranjan P."/>
            <person name="Rokshar D.S."/>
            <person name="Rothfels C.J."/>
            <person name="Schneider L."/>
            <person name="Shu S."/>
            <person name="Stevenson D.W."/>
            <person name="Thummler F."/>
            <person name="Tillich M."/>
            <person name="Villarreal Aguilar J.C."/>
            <person name="Widiez T."/>
            <person name="Wong G.K."/>
            <person name="Wymore A."/>
            <person name="Zhang Y."/>
            <person name="Zimmer A.D."/>
            <person name="Quatrano R.S."/>
            <person name="Mayer K.F.X."/>
            <person name="Goodstein D."/>
            <person name="Casacuberta J.M."/>
            <person name="Vandepoele K."/>
            <person name="Reski R."/>
            <person name="Cuming A.C."/>
            <person name="Tuskan G.A."/>
            <person name="Maumus F."/>
            <person name="Salse J."/>
            <person name="Schmutz J."/>
            <person name="Rensing S.A."/>
        </authorList>
    </citation>
    <scope>NUCLEOTIDE SEQUENCE [LARGE SCALE GENOMIC DNA]</scope>
    <source>
        <strain evidence="9 10">cv. Gransden 2004</strain>
    </source>
</reference>
<feature type="transmembrane region" description="Helical" evidence="7">
    <location>
        <begin position="118"/>
        <end position="134"/>
    </location>
</feature>
<name>A0A2K1L141_PHYPA</name>
<evidence type="ECO:0000313" key="10">
    <source>
        <dbReference type="Proteomes" id="UP000006727"/>
    </source>
</evidence>
<evidence type="ECO:0000256" key="1">
    <source>
        <dbReference type="ARBA" id="ARBA00004141"/>
    </source>
</evidence>
<keyword evidence="5 7" id="KW-1133">Transmembrane helix</keyword>
<sequence>MAASCEMKDKLRVNSSASQVVVSTFSYPWSVKPSFSFVSYFFPIRGNKRLSYLTAASILLFLLWITLAQIAHSRASFVYLTVFLATQNIAAAMLDVVVNVVVAGAARARRIDFDLQPISWFSMIFGGIVGRICGELELPVFNVEGIFLFLSVFPLLQLLACDLLDVKTRNHVATAIDEGSYNLLEFDYWMISTDILEESHVEMDCYGILNGVSEEEEYSDTIILQAVDKERHISDYDGVATVLRLPWRIDHGEGKVEKSFAPPTEEVKRQHDGEDDGDWIEIGLNGLEKGSELAENIGGSDIKEDMHKSFISDADDPIEDLHLQIHLVVSCHSTCDSQFIVHHALLSD</sequence>
<evidence type="ECO:0000256" key="6">
    <source>
        <dbReference type="ARBA" id="ARBA00023136"/>
    </source>
</evidence>
<keyword evidence="6 7" id="KW-0472">Membrane</keyword>
<feature type="transmembrane region" description="Helical" evidence="7">
    <location>
        <begin position="146"/>
        <end position="164"/>
    </location>
</feature>
<accession>A0A2K1L141</accession>